<name>A0A081S2G2_PHOTE</name>
<proteinExistence type="predicted"/>
<dbReference type="EMBL" id="JGVH01000001">
    <property type="protein sequence ID" value="KER05115.1"/>
    <property type="molecule type" value="Genomic_DNA"/>
</dbReference>
<dbReference type="AlphaFoldDB" id="A0A081S2G2"/>
<dbReference type="Pfam" id="PF02954">
    <property type="entry name" value="HTH_8"/>
    <property type="match status" value="1"/>
</dbReference>
<feature type="coiled-coil region" evidence="1">
    <location>
        <begin position="155"/>
        <end position="185"/>
    </location>
</feature>
<dbReference type="Gene3D" id="1.10.10.60">
    <property type="entry name" value="Homeodomain-like"/>
    <property type="match status" value="1"/>
</dbReference>
<dbReference type="RefSeq" id="WP_036836716.1">
    <property type="nucleotide sequence ID" value="NZ_CAWLUD010000001.1"/>
</dbReference>
<dbReference type="PRINTS" id="PR01590">
    <property type="entry name" value="HTHFIS"/>
</dbReference>
<sequence>MKQRLKSALALLENDSIEQLVHHFLQVNHQRQRFDALLVSLLNMNENRLECYRLPAPNQISALQLDVNIGDINHPLVQILYKGTPTTWGSLNQGVRVDNQNFRTFVEELPHRCGLHAIPLFNCNGQACGVIAVFAEDVSRFADDSNMFYIYCYVMQHRLKRLQELEQLREQLRQIRQVFQTQRQKEKQLDELLASLSTTAENKTSASVSHDYSKIDNLPQAIEEFECAVLIQRQHIYGNNTKQIAESLGIAPRTLTYKLAKYRCKL</sequence>
<dbReference type="InterPro" id="IPR002197">
    <property type="entry name" value="HTH_Fis"/>
</dbReference>
<dbReference type="InterPro" id="IPR009057">
    <property type="entry name" value="Homeodomain-like_sf"/>
</dbReference>
<reference evidence="3 4" key="1">
    <citation type="submission" date="2014-03" db="EMBL/GenBank/DDBJ databases">
        <title>Draft Genome of Photorhabdus temperata Meg1.</title>
        <authorList>
            <person name="Hurst S.G.IV."/>
            <person name="Morris K."/>
            <person name="Thomas K."/>
            <person name="Tisa L.S."/>
        </authorList>
    </citation>
    <scope>NUCLEOTIDE SEQUENCE [LARGE SCALE GENOMIC DNA]</scope>
    <source>
        <strain evidence="3 4">Meg1</strain>
    </source>
</reference>
<evidence type="ECO:0000313" key="4">
    <source>
        <dbReference type="Proteomes" id="UP000028002"/>
    </source>
</evidence>
<feature type="domain" description="DNA binding HTH" evidence="2">
    <location>
        <begin position="222"/>
        <end position="262"/>
    </location>
</feature>
<dbReference type="GO" id="GO:0043565">
    <property type="term" value="F:sequence-specific DNA binding"/>
    <property type="evidence" value="ECO:0007669"/>
    <property type="project" value="InterPro"/>
</dbReference>
<gene>
    <name evidence="3" type="ORF">MEG1DRAFT_00004</name>
</gene>
<keyword evidence="1" id="KW-0175">Coiled coil</keyword>
<dbReference type="SUPFAM" id="SSF46689">
    <property type="entry name" value="Homeodomain-like"/>
    <property type="match status" value="1"/>
</dbReference>
<dbReference type="Proteomes" id="UP000028002">
    <property type="component" value="Unassembled WGS sequence"/>
</dbReference>
<comment type="caution">
    <text evidence="3">The sequence shown here is derived from an EMBL/GenBank/DDBJ whole genome shotgun (WGS) entry which is preliminary data.</text>
</comment>
<organism evidence="3 4">
    <name type="scientific">Photorhabdus temperata subsp. temperata Meg1</name>
    <dbReference type="NCBI Taxonomy" id="1393735"/>
    <lineage>
        <taxon>Bacteria</taxon>
        <taxon>Pseudomonadati</taxon>
        <taxon>Pseudomonadota</taxon>
        <taxon>Gammaproteobacteria</taxon>
        <taxon>Enterobacterales</taxon>
        <taxon>Morganellaceae</taxon>
        <taxon>Photorhabdus</taxon>
    </lineage>
</organism>
<evidence type="ECO:0000256" key="1">
    <source>
        <dbReference type="SAM" id="Coils"/>
    </source>
</evidence>
<protein>
    <submittedName>
        <fullName evidence="3">Response regulator with CheY-like receiver</fullName>
    </submittedName>
</protein>
<evidence type="ECO:0000259" key="2">
    <source>
        <dbReference type="Pfam" id="PF02954"/>
    </source>
</evidence>
<accession>A0A081S2G2</accession>
<evidence type="ECO:0000313" key="3">
    <source>
        <dbReference type="EMBL" id="KER05115.1"/>
    </source>
</evidence>
<dbReference type="PATRIC" id="fig|1393735.3.peg.7"/>